<feature type="transmembrane region" description="Helical" evidence="1">
    <location>
        <begin position="35"/>
        <end position="54"/>
    </location>
</feature>
<proteinExistence type="predicted"/>
<keyword evidence="3" id="KW-1185">Reference proteome</keyword>
<organism evidence="2 3">
    <name type="scientific">Trichonephila clavipes</name>
    <name type="common">Golden silk orbweaver</name>
    <name type="synonym">Nephila clavipes</name>
    <dbReference type="NCBI Taxonomy" id="2585209"/>
    <lineage>
        <taxon>Eukaryota</taxon>
        <taxon>Metazoa</taxon>
        <taxon>Ecdysozoa</taxon>
        <taxon>Arthropoda</taxon>
        <taxon>Chelicerata</taxon>
        <taxon>Arachnida</taxon>
        <taxon>Araneae</taxon>
        <taxon>Araneomorphae</taxon>
        <taxon>Entelegynae</taxon>
        <taxon>Araneoidea</taxon>
        <taxon>Nephilidae</taxon>
        <taxon>Trichonephila</taxon>
    </lineage>
</organism>
<dbReference type="Proteomes" id="UP000887159">
    <property type="component" value="Unassembled WGS sequence"/>
</dbReference>
<accession>A0A8X6W378</accession>
<protein>
    <submittedName>
        <fullName evidence="2">Uncharacterized protein</fullName>
    </submittedName>
</protein>
<dbReference type="EMBL" id="BMAU01021379">
    <property type="protein sequence ID" value="GFY27472.1"/>
    <property type="molecule type" value="Genomic_DNA"/>
</dbReference>
<evidence type="ECO:0000256" key="1">
    <source>
        <dbReference type="SAM" id="Phobius"/>
    </source>
</evidence>
<evidence type="ECO:0000313" key="2">
    <source>
        <dbReference type="EMBL" id="GFY27472.1"/>
    </source>
</evidence>
<name>A0A8X6W378_TRICX</name>
<keyword evidence="1" id="KW-1133">Transmembrane helix</keyword>
<keyword evidence="1" id="KW-0472">Membrane</keyword>
<reference evidence="2" key="1">
    <citation type="submission" date="2020-08" db="EMBL/GenBank/DDBJ databases">
        <title>Multicomponent nature underlies the extraordinary mechanical properties of spider dragline silk.</title>
        <authorList>
            <person name="Kono N."/>
            <person name="Nakamura H."/>
            <person name="Mori M."/>
            <person name="Yoshida Y."/>
            <person name="Ohtoshi R."/>
            <person name="Malay A.D."/>
            <person name="Moran D.A.P."/>
            <person name="Tomita M."/>
            <person name="Numata K."/>
            <person name="Arakawa K."/>
        </authorList>
    </citation>
    <scope>NUCLEOTIDE SEQUENCE</scope>
</reference>
<keyword evidence="1" id="KW-0812">Transmembrane</keyword>
<comment type="caution">
    <text evidence="2">The sequence shown here is derived from an EMBL/GenBank/DDBJ whole genome shotgun (WGS) entry which is preliminary data.</text>
</comment>
<sequence length="114" mass="13023">MINLTCVSSSIRWVFGVAVARSQNTLATNHTWDPFILQCLVRTVAFLPIVAYFFRIIRISPEEPCMCLWICPVVYILERVLPNSTDKLIRVIEGSIGTTNHYTTRVRKLRLVGV</sequence>
<evidence type="ECO:0000313" key="3">
    <source>
        <dbReference type="Proteomes" id="UP000887159"/>
    </source>
</evidence>
<dbReference type="AlphaFoldDB" id="A0A8X6W378"/>
<gene>
    <name evidence="2" type="ORF">TNCV_2070921</name>
</gene>